<dbReference type="PANTHER" id="PTHR45527">
    <property type="entry name" value="NONRIBOSOMAL PEPTIDE SYNTHETASE"/>
    <property type="match status" value="1"/>
</dbReference>
<dbReference type="InterPro" id="IPR020806">
    <property type="entry name" value="PKS_PP-bd"/>
</dbReference>
<dbReference type="SUPFAM" id="SSF47336">
    <property type="entry name" value="ACP-like"/>
    <property type="match status" value="1"/>
</dbReference>
<feature type="compositionally biased region" description="Basic residues" evidence="4">
    <location>
        <begin position="32"/>
        <end position="45"/>
    </location>
</feature>
<dbReference type="Proteomes" id="UP000248544">
    <property type="component" value="Unassembled WGS sequence"/>
</dbReference>
<sequence>MPGHDRRTPARGTADPAAPARPARPDRDRTARRVRGARPRGRPRPAGRGGGARPGGRRLRGVRAPPGPALVTAHGRGRTARPRPCGPRRRLAARRRRPGLPDRPLRPLERIVTTHRPHDIEELVAEIWREVFALDRIGADDDFYELGGHSLTAIRIAARLRESADLKVPIRLILDNPTIATLTTALTAQP</sequence>
<dbReference type="EMBL" id="POUA01000094">
    <property type="protein sequence ID" value="PZG46591.1"/>
    <property type="molecule type" value="Genomic_DNA"/>
</dbReference>
<gene>
    <name evidence="7" type="ORF">C1I98_14250</name>
</gene>
<dbReference type="GO" id="GO:0043041">
    <property type="term" value="P:amino acid activation for nonribosomal peptide biosynthetic process"/>
    <property type="evidence" value="ECO:0007669"/>
    <property type="project" value="TreeGrafter"/>
</dbReference>
<evidence type="ECO:0000256" key="3">
    <source>
        <dbReference type="ARBA" id="ARBA00022553"/>
    </source>
</evidence>
<keyword evidence="3" id="KW-0597">Phosphoprotein</keyword>
<feature type="domain" description="SPOC" evidence="6">
    <location>
        <begin position="117"/>
        <end position="190"/>
    </location>
</feature>
<comment type="cofactor">
    <cofactor evidence="1">
        <name>pantetheine 4'-phosphate</name>
        <dbReference type="ChEBI" id="CHEBI:47942"/>
    </cofactor>
</comment>
<feature type="compositionally biased region" description="Basic residues" evidence="4">
    <location>
        <begin position="75"/>
        <end position="98"/>
    </location>
</feature>
<dbReference type="PROSITE" id="PS00012">
    <property type="entry name" value="PHOSPHOPANTETHEINE"/>
    <property type="match status" value="1"/>
</dbReference>
<dbReference type="Pfam" id="PF00550">
    <property type="entry name" value="PP-binding"/>
    <property type="match status" value="1"/>
</dbReference>
<evidence type="ECO:0000256" key="1">
    <source>
        <dbReference type="ARBA" id="ARBA00001957"/>
    </source>
</evidence>
<evidence type="ECO:0000256" key="4">
    <source>
        <dbReference type="SAM" id="MobiDB-lite"/>
    </source>
</evidence>
<feature type="compositionally biased region" description="Low complexity" evidence="4">
    <location>
        <begin position="10"/>
        <end position="21"/>
    </location>
</feature>
<comment type="caution">
    <text evidence="7">The sequence shown here is derived from an EMBL/GenBank/DDBJ whole genome shotgun (WGS) entry which is preliminary data.</text>
</comment>
<dbReference type="InterPro" id="IPR010912">
    <property type="entry name" value="SPOC_met"/>
</dbReference>
<keyword evidence="8" id="KW-1185">Reference proteome</keyword>
<organism evidence="7 8">
    <name type="scientific">Spongiactinospora gelatinilytica</name>
    <dbReference type="NCBI Taxonomy" id="2666298"/>
    <lineage>
        <taxon>Bacteria</taxon>
        <taxon>Bacillati</taxon>
        <taxon>Actinomycetota</taxon>
        <taxon>Actinomycetes</taxon>
        <taxon>Streptosporangiales</taxon>
        <taxon>Streptosporangiaceae</taxon>
        <taxon>Spongiactinospora</taxon>
    </lineage>
</organism>
<name>A0A2W2GDT8_9ACTN</name>
<proteinExistence type="predicted"/>
<feature type="domain" description="Carrier" evidence="5">
    <location>
        <begin position="115"/>
        <end position="190"/>
    </location>
</feature>
<dbReference type="InterPro" id="IPR009081">
    <property type="entry name" value="PP-bd_ACP"/>
</dbReference>
<dbReference type="InterPro" id="IPR006162">
    <property type="entry name" value="Ppantetheine_attach_site"/>
</dbReference>
<dbReference type="PROSITE" id="PS50917">
    <property type="entry name" value="SPOC"/>
    <property type="match status" value="1"/>
</dbReference>
<evidence type="ECO:0000256" key="2">
    <source>
        <dbReference type="ARBA" id="ARBA00022450"/>
    </source>
</evidence>
<keyword evidence="2" id="KW-0596">Phosphopantetheine</keyword>
<dbReference type="FunFam" id="1.10.1200.10:FF:000005">
    <property type="entry name" value="Nonribosomal peptide synthetase 1"/>
    <property type="match status" value="1"/>
</dbReference>
<dbReference type="InterPro" id="IPR036736">
    <property type="entry name" value="ACP-like_sf"/>
</dbReference>
<evidence type="ECO:0000259" key="6">
    <source>
        <dbReference type="PROSITE" id="PS50917"/>
    </source>
</evidence>
<dbReference type="GO" id="GO:0044550">
    <property type="term" value="P:secondary metabolite biosynthetic process"/>
    <property type="evidence" value="ECO:0007669"/>
    <property type="project" value="TreeGrafter"/>
</dbReference>
<dbReference type="PROSITE" id="PS50075">
    <property type="entry name" value="CARRIER"/>
    <property type="match status" value="1"/>
</dbReference>
<protein>
    <recommendedName>
        <fullName evidence="9">Carrier domain-containing protein</fullName>
    </recommendedName>
</protein>
<dbReference type="PANTHER" id="PTHR45527:SF1">
    <property type="entry name" value="FATTY ACID SYNTHASE"/>
    <property type="match status" value="1"/>
</dbReference>
<feature type="non-terminal residue" evidence="7">
    <location>
        <position position="190"/>
    </location>
</feature>
<dbReference type="AlphaFoldDB" id="A0A2W2GDT8"/>
<dbReference type="Gene3D" id="1.10.1200.10">
    <property type="entry name" value="ACP-like"/>
    <property type="match status" value="1"/>
</dbReference>
<reference evidence="7 8" key="1">
    <citation type="submission" date="2018-01" db="EMBL/GenBank/DDBJ databases">
        <title>Draft genome sequence of Sphaerisporangium sp. 7K107.</title>
        <authorList>
            <person name="Sahin N."/>
            <person name="Saygin H."/>
            <person name="Ay H."/>
        </authorList>
    </citation>
    <scope>NUCLEOTIDE SEQUENCE [LARGE SCALE GENOMIC DNA]</scope>
    <source>
        <strain evidence="7 8">7K107</strain>
    </source>
</reference>
<dbReference type="GO" id="GO:0031177">
    <property type="term" value="F:phosphopantetheine binding"/>
    <property type="evidence" value="ECO:0007669"/>
    <property type="project" value="InterPro"/>
</dbReference>
<evidence type="ECO:0000259" key="5">
    <source>
        <dbReference type="PROSITE" id="PS50075"/>
    </source>
</evidence>
<feature type="region of interest" description="Disordered" evidence="4">
    <location>
        <begin position="1"/>
        <end position="105"/>
    </location>
</feature>
<dbReference type="SMART" id="SM00823">
    <property type="entry name" value="PKS_PP"/>
    <property type="match status" value="1"/>
</dbReference>
<evidence type="ECO:0008006" key="9">
    <source>
        <dbReference type="Google" id="ProtNLM"/>
    </source>
</evidence>
<evidence type="ECO:0000313" key="8">
    <source>
        <dbReference type="Proteomes" id="UP000248544"/>
    </source>
</evidence>
<accession>A0A2W2GDT8</accession>
<dbReference type="GO" id="GO:0005737">
    <property type="term" value="C:cytoplasm"/>
    <property type="evidence" value="ECO:0007669"/>
    <property type="project" value="TreeGrafter"/>
</dbReference>
<evidence type="ECO:0000313" key="7">
    <source>
        <dbReference type="EMBL" id="PZG46591.1"/>
    </source>
</evidence>